<keyword evidence="2" id="KW-1185">Reference proteome</keyword>
<gene>
    <name evidence="1" type="ORF">NM688_g4336</name>
</gene>
<dbReference type="EC" id="1.11.2.1" evidence="1"/>
<keyword evidence="1" id="KW-0560">Oxidoreductase</keyword>
<evidence type="ECO:0000313" key="1">
    <source>
        <dbReference type="EMBL" id="KAJ3552096.1"/>
    </source>
</evidence>
<keyword evidence="1" id="KW-0575">Peroxidase</keyword>
<reference evidence="1" key="1">
    <citation type="submission" date="2022-07" db="EMBL/GenBank/DDBJ databases">
        <title>Genome Sequence of Phlebia brevispora.</title>
        <authorList>
            <person name="Buettner E."/>
        </authorList>
    </citation>
    <scope>NUCLEOTIDE SEQUENCE</scope>
    <source>
        <strain evidence="1">MPL23</strain>
    </source>
</reference>
<protein>
    <submittedName>
        <fullName evidence="1">Heme-thiolate peroxidase</fullName>
        <ecNumber evidence="1">1.11.2.1</ecNumber>
    </submittedName>
</protein>
<dbReference type="Proteomes" id="UP001148662">
    <property type="component" value="Unassembled WGS sequence"/>
</dbReference>
<evidence type="ECO:0000313" key="2">
    <source>
        <dbReference type="Proteomes" id="UP001148662"/>
    </source>
</evidence>
<proteinExistence type="predicted"/>
<accession>A0ACC1T2X3</accession>
<sequence length="255" mass="28388">MPAPSDPHAFQSPSRTDCRSPCPALNALANHGYLPHDGHNISFVQAVRAMKDVYNISYPLGIFLALGGMFLCGQWWRLPWKFDLHELAKHNKIEHDGSLCHRDAGPEEQFAPVRVDHTLLDRLLCITKADSFSILDFAQARIKRAMENRKPLDAIHREIAHGEASLTINVFGKAPKVPDDRHPRVAQGRSCDVSSNNGSVKTNCQMGWQKAYSRGGLCRDRQGLENVGDTDMAPGLGGQERMIGLHGLTNLHMYF</sequence>
<dbReference type="EMBL" id="JANHOG010000707">
    <property type="protein sequence ID" value="KAJ3552096.1"/>
    <property type="molecule type" value="Genomic_DNA"/>
</dbReference>
<comment type="caution">
    <text evidence="1">The sequence shown here is derived from an EMBL/GenBank/DDBJ whole genome shotgun (WGS) entry which is preliminary data.</text>
</comment>
<name>A0ACC1T2X3_9APHY</name>
<organism evidence="1 2">
    <name type="scientific">Phlebia brevispora</name>
    <dbReference type="NCBI Taxonomy" id="194682"/>
    <lineage>
        <taxon>Eukaryota</taxon>
        <taxon>Fungi</taxon>
        <taxon>Dikarya</taxon>
        <taxon>Basidiomycota</taxon>
        <taxon>Agaricomycotina</taxon>
        <taxon>Agaricomycetes</taxon>
        <taxon>Polyporales</taxon>
        <taxon>Meruliaceae</taxon>
        <taxon>Phlebia</taxon>
    </lineage>
</organism>